<evidence type="ECO:0000313" key="1">
    <source>
        <dbReference type="EMBL" id="KHM47678.1"/>
    </source>
</evidence>
<dbReference type="AlphaFoldDB" id="A0A0B2JLQ9"/>
<gene>
    <name evidence="1" type="ORF">NZ47_13420</name>
</gene>
<proteinExistence type="predicted"/>
<dbReference type="EMBL" id="JSCE01000249">
    <property type="protein sequence ID" value="KHM47678.1"/>
    <property type="molecule type" value="Genomic_DNA"/>
</dbReference>
<name>A0A0B2JLQ9_9FIRM</name>
<accession>A0A0B2JLQ9</accession>
<comment type="caution">
    <text evidence="1">The sequence shown here is derived from an EMBL/GenBank/DDBJ whole genome shotgun (WGS) entry which is preliminary data.</text>
</comment>
<dbReference type="STRING" id="82374.NZ47_13420"/>
<dbReference type="eggNOG" id="ENOG5032Y8H">
    <property type="taxonomic scope" value="Bacteria"/>
</dbReference>
<evidence type="ECO:0000313" key="2">
    <source>
        <dbReference type="Proteomes" id="UP000030993"/>
    </source>
</evidence>
<reference evidence="1 2" key="1">
    <citation type="journal article" date="2013" name="PLoS ONE">
        <title>Identification and characterization of three novel lipases belonging to families II and V from Anaerovibrio lipolyticus 5ST.</title>
        <authorList>
            <person name="Prive F."/>
            <person name="Kaderbhai N.N."/>
            <person name="Girdwood S."/>
            <person name="Worgan H.J."/>
            <person name="Pinloche E."/>
            <person name="Scollan N.D."/>
            <person name="Huws S.A."/>
            <person name="Newbold C.J."/>
        </authorList>
    </citation>
    <scope>NUCLEOTIDE SEQUENCE [LARGE SCALE GENOMIC DNA]</scope>
    <source>
        <strain evidence="1 2">5S</strain>
    </source>
</reference>
<sequence length="76" mass="8581">MATMTESQLRAGVIFGDNETAEFVYMPASELGVKHPMCVYEYEAAREDMDLEEAIKTIRLRSLRPTSHPRLGKTSC</sequence>
<organism evidence="1 2">
    <name type="scientific">Anaerovibrio lipolyticus</name>
    <dbReference type="NCBI Taxonomy" id="82374"/>
    <lineage>
        <taxon>Bacteria</taxon>
        <taxon>Bacillati</taxon>
        <taxon>Bacillota</taxon>
        <taxon>Negativicutes</taxon>
        <taxon>Selenomonadales</taxon>
        <taxon>Selenomonadaceae</taxon>
        <taxon>Anaerovibrio</taxon>
    </lineage>
</organism>
<dbReference type="RefSeq" id="WP_039212039.1">
    <property type="nucleotide sequence ID" value="NZ_CAMKSO010000103.1"/>
</dbReference>
<protein>
    <submittedName>
        <fullName evidence="1">Uncharacterized protein</fullName>
    </submittedName>
</protein>
<dbReference type="Proteomes" id="UP000030993">
    <property type="component" value="Unassembled WGS sequence"/>
</dbReference>
<keyword evidence="2" id="KW-1185">Reference proteome</keyword>